<evidence type="ECO:0000313" key="10">
    <source>
        <dbReference type="Proteomes" id="UP001595973"/>
    </source>
</evidence>
<gene>
    <name evidence="9" type="ORF">ACFO5X_23250</name>
</gene>
<dbReference type="Gene3D" id="3.50.4.10">
    <property type="entry name" value="Hepatocyte Growth Factor"/>
    <property type="match status" value="1"/>
</dbReference>
<dbReference type="Pfam" id="PF00024">
    <property type="entry name" value="PAN_1"/>
    <property type="match status" value="1"/>
</dbReference>
<dbReference type="InterPro" id="IPR026284">
    <property type="entry name" value="A2MG_proteobact"/>
</dbReference>
<protein>
    <submittedName>
        <fullName evidence="9">Alpha-2-macroglobulin family protein</fullName>
    </submittedName>
</protein>
<dbReference type="Gene3D" id="1.50.10.20">
    <property type="match status" value="1"/>
</dbReference>
<keyword evidence="10" id="KW-1185">Reference proteome</keyword>
<evidence type="ECO:0000256" key="4">
    <source>
        <dbReference type="ARBA" id="ARBA00023157"/>
    </source>
</evidence>
<dbReference type="InterPro" id="IPR001599">
    <property type="entry name" value="Macroglobln_a2"/>
</dbReference>
<comment type="similarity">
    <text evidence="1">Belongs to the protease inhibitor I39 (alpha-2-macroglobulin) family. Bacterial alpha-2-macroglobulin subfamily.</text>
</comment>
<evidence type="ECO:0000256" key="1">
    <source>
        <dbReference type="ARBA" id="ARBA00010556"/>
    </source>
</evidence>
<dbReference type="SMART" id="SM01359">
    <property type="entry name" value="A2M_N_2"/>
    <property type="match status" value="1"/>
</dbReference>
<dbReference type="Proteomes" id="UP001595973">
    <property type="component" value="Unassembled WGS sequence"/>
</dbReference>
<dbReference type="InterPro" id="IPR008930">
    <property type="entry name" value="Terpenoid_cyclase/PrenylTrfase"/>
</dbReference>
<evidence type="ECO:0000259" key="7">
    <source>
        <dbReference type="SMART" id="SM01359"/>
    </source>
</evidence>
<reference evidence="10" key="1">
    <citation type="journal article" date="2019" name="Int. J. Syst. Evol. Microbiol.">
        <title>The Global Catalogue of Microorganisms (GCM) 10K type strain sequencing project: providing services to taxonomists for standard genome sequencing and annotation.</title>
        <authorList>
            <consortium name="The Broad Institute Genomics Platform"/>
            <consortium name="The Broad Institute Genome Sequencing Center for Infectious Disease"/>
            <person name="Wu L."/>
            <person name="Ma J."/>
        </authorList>
    </citation>
    <scope>NUCLEOTIDE SEQUENCE [LARGE SCALE GENOMIC DNA]</scope>
    <source>
        <strain evidence="10">CGMCC 4.7283</strain>
    </source>
</reference>
<keyword evidence="3" id="KW-0677">Repeat</keyword>
<comment type="caution">
    <text evidence="9">The sequence shown here is derived from an EMBL/GenBank/DDBJ whole genome shotgun (WGS) entry which is preliminary data.</text>
</comment>
<dbReference type="SUPFAM" id="SSF48239">
    <property type="entry name" value="Terpenoid cyclases/Protein prenyltransferases"/>
    <property type="match status" value="1"/>
</dbReference>
<dbReference type="Pfam" id="PF00207">
    <property type="entry name" value="A2M"/>
    <property type="match status" value="1"/>
</dbReference>
<dbReference type="InterPro" id="IPR047565">
    <property type="entry name" value="Alpha-macroglob_thiol-ester_cl"/>
</dbReference>
<evidence type="ECO:0000259" key="6">
    <source>
        <dbReference type="SMART" id="SM00223"/>
    </source>
</evidence>
<dbReference type="InterPro" id="IPR051802">
    <property type="entry name" value="YfhM-like"/>
</dbReference>
<dbReference type="Pfam" id="PF01835">
    <property type="entry name" value="MG2"/>
    <property type="match status" value="1"/>
</dbReference>
<dbReference type="PANTHER" id="PTHR40094">
    <property type="entry name" value="ALPHA-2-MACROGLOBULIN HOMOLOG"/>
    <property type="match status" value="1"/>
</dbReference>
<organism evidence="9 10">
    <name type="scientific">Seohaeicola nanhaiensis</name>
    <dbReference type="NCBI Taxonomy" id="1387282"/>
    <lineage>
        <taxon>Bacteria</taxon>
        <taxon>Pseudomonadati</taxon>
        <taxon>Pseudomonadota</taxon>
        <taxon>Alphaproteobacteria</taxon>
        <taxon>Rhodobacterales</taxon>
        <taxon>Roseobacteraceae</taxon>
        <taxon>Seohaeicola</taxon>
    </lineage>
</organism>
<evidence type="ECO:0000313" key="9">
    <source>
        <dbReference type="EMBL" id="MFC4671490.1"/>
    </source>
</evidence>
<feature type="signal peptide" evidence="5">
    <location>
        <begin position="1"/>
        <end position="25"/>
    </location>
</feature>
<dbReference type="Gene3D" id="2.60.40.1930">
    <property type="match status" value="1"/>
</dbReference>
<dbReference type="InterPro" id="IPR002890">
    <property type="entry name" value="MG2"/>
</dbReference>
<dbReference type="InterPro" id="IPR041246">
    <property type="entry name" value="Bact_MG10"/>
</dbReference>
<dbReference type="InterPro" id="IPR011625">
    <property type="entry name" value="A2M_N_BRD"/>
</dbReference>
<dbReference type="CDD" id="cd01100">
    <property type="entry name" value="APPLE_Factor_XI_like"/>
    <property type="match status" value="1"/>
</dbReference>
<dbReference type="SMART" id="SM01419">
    <property type="entry name" value="Thiol-ester_cl"/>
    <property type="match status" value="1"/>
</dbReference>
<dbReference type="InterPro" id="IPR041203">
    <property type="entry name" value="Bact_A2M_MG5"/>
</dbReference>
<dbReference type="SMART" id="SM00223">
    <property type="entry name" value="APPLE"/>
    <property type="match status" value="1"/>
</dbReference>
<keyword evidence="2 5" id="KW-0732">Signal</keyword>
<evidence type="ECO:0000256" key="5">
    <source>
        <dbReference type="SAM" id="SignalP"/>
    </source>
</evidence>
<dbReference type="SMART" id="SM01360">
    <property type="entry name" value="A2M"/>
    <property type="match status" value="1"/>
</dbReference>
<proteinExistence type="inferred from homology"/>
<sequence length="1815" mass="193599">MTRFISRFFTVALTMLAATSAGAQASDPPAVPDFRYIATRDIDFYGADLDAVFDTTLESCERACSANAQCSAFTFNTRSNACFPKRGVTDRKEYAGAVSAEKIATAPAVLTSAEARAKKLGFLGANDLSDAETLARTIGLRHQGGGLTLDSLLATARAREASGSMAQAMGWTGAAVAATDRADLWTDYARLLIAIKTNNSSERRDNLRRAVQSAANAYLRGETPAIRASALMVMSDALEEVERGRDMIPALRLAADEQSRGDIDAALEKAVAKYGFRITENTVESDSAAPRICAQFSEPLAKVGVDYEPFVRSDTPGLAVLADGNQLCVDGVEHGQRYRITFRRGLPAASGETLWKDVEINQYVRDRSPAVRFPGRAYVLPKAADAALPVETVNLTKLDLKLRRVSDRNLLRAFQDGYFGRPLSSWQEDNFSSEIAQDIWTGTAEVQTDLNRDVTTRLPMGEAIAGQPAGIYALTAAIPGADPYEEPGATQWFVLSDLGLSTLSGTDGLEVTVRGLSDARAREGVEVTLVSRANAVLGKTTTGTDGVARFDAGLTRGTGGAAPALVLASLGDSDIGFLSLTDPAFDLSDRGVEGRPPAGPVDVFLTTDRGAYRAGETIHATVLARDTKIEAIEGLPLIAILSRPDGVEYRRMISDGGIDGGHVFDITVGSTVPRGSWRLDINSDPDAPALASQTVLVEDFLPERIDFTLSLPDAPLSAGDSVPLSVAAKYLFGAPGADLSVEGNVTVSAVRSLSDWPGYSFGRYDGDTSPRSDYFGGARTDAEGNATVFVDLPQSDSTGFPLEARFVTRVADGSARPVERRLTAPVRPDTDIIGIKPLFEDVVAEGTEAGFEVIGLGPDLQPKPMQVKWTLNRVETRYQWYQLYGDWNWEPTTRRTRIASGEGALGTAPLTVSNPVDWGRYELVVERLDGDYASAALDFYAGWYASGDSTATPDRLEMSLDKPQYSVGDTAQLRIVPREAGTALVSVLSNHVISRQAVEVPAGASIIPVAVTEDWGTGAYVTATLIRPMDVAAGQNPARSLGLAHAKIDPGEKALRVSITTPEVAEPRQTQSVKVRVEGGVSGEQAHLTLAAVDLGILNLTGFKSPDPQGHYFGQRRLGVEMRDVYGRLIDGMNGAMGTVRSGGDADQGARLQSPPPTQDLMAVFSGVVDVDANGEATIDIPLPAFNGTVRLMAVAWTRSAVGQAEHDMLVRDPVVVTATVPRFLAPGDTSRMLLEVVHADGPAGEMTLALAGGSGLTLGAGPGKFTLAPGGKATFQIPVTAGPVSDPDIEVLLTTPDGEVLRQTLRMPVRSNDPVIAQTRRFALGAGQSFAFTNDVFAGMRPGTGKAILSAGPLAKFDAPGLLNMLDQYPYGCTEQITSKAMPLLYLSSVARAAGMGDGPAVQERVDAAIAKVLSRQSSNGAFGLWYPDSGDFWLDAYASDFLSRARAEGYQVPDLAFRLAMDNLRNHVNYAADFDSGGEEIAYALMVLAREGAASMGDLRYYADIKGDAFATPMAAAQVGAALAAYGDQTRADAMFDRAAQLIQRRQAERPVWRADYGTYLRDNAAVLALATEAGSQAINVSALTDRVTGRADRLSTQEATWSLMAAQALVRGPDQSNLRLNGAVVDGPFVMVREDDTPTEGASITTSDGKPTDITLTTFGNPEVPPPAGGNGYTITRSYYSFEGDSLNGDSFKVGDRFVAVIEVKAFENAEARLMIDDPLPAGVEIDNPNLLRSGDVGALDWLKPSEAVHSEFRSDRFLSQVDLREGNTVRLAYIARAVSPGSFHQPAASVEDMYRPTYRARSDAGRVTVTE</sequence>
<dbReference type="InterPro" id="IPR049120">
    <property type="entry name" value="A2M_bMG2"/>
</dbReference>
<accession>A0ABV9KMV1</accession>
<dbReference type="InterPro" id="IPR041462">
    <property type="entry name" value="Bact_A2M_MG6"/>
</dbReference>
<dbReference type="InterPro" id="IPR003609">
    <property type="entry name" value="Pan_app"/>
</dbReference>
<dbReference type="Pfam" id="PF11974">
    <property type="entry name" value="bMG3"/>
    <property type="match status" value="1"/>
</dbReference>
<evidence type="ECO:0000256" key="2">
    <source>
        <dbReference type="ARBA" id="ARBA00022729"/>
    </source>
</evidence>
<dbReference type="InterPro" id="IPR000177">
    <property type="entry name" value="Apple"/>
</dbReference>
<dbReference type="InterPro" id="IPR021868">
    <property type="entry name" value="Alpha_2_Macroglob_MG3"/>
</dbReference>
<dbReference type="RefSeq" id="WP_380722073.1">
    <property type="nucleotide sequence ID" value="NZ_JBHSGI010000033.1"/>
</dbReference>
<feature type="domain" description="Apple" evidence="6">
    <location>
        <begin position="38"/>
        <end position="101"/>
    </location>
</feature>
<dbReference type="Pfam" id="PF17972">
    <property type="entry name" value="bMG5"/>
    <property type="match status" value="1"/>
</dbReference>
<dbReference type="Pfam" id="PF07703">
    <property type="entry name" value="A2M_BRD"/>
    <property type="match status" value="1"/>
</dbReference>
<dbReference type="Pfam" id="PF17962">
    <property type="entry name" value="bMG6"/>
    <property type="match status" value="1"/>
</dbReference>
<dbReference type="PIRSF" id="PIRSF038980">
    <property type="entry name" value="A2M_bac"/>
    <property type="match status" value="1"/>
</dbReference>
<feature type="chain" id="PRO_5046006384" evidence="5">
    <location>
        <begin position="26"/>
        <end position="1815"/>
    </location>
</feature>
<dbReference type="EMBL" id="JBHSGI010000033">
    <property type="protein sequence ID" value="MFC4671490.1"/>
    <property type="molecule type" value="Genomic_DNA"/>
</dbReference>
<feature type="domain" description="Alpha-2-macroglobulin" evidence="8">
    <location>
        <begin position="1163"/>
        <end position="1251"/>
    </location>
</feature>
<dbReference type="Pfam" id="PF17973">
    <property type="entry name" value="bMG10"/>
    <property type="match status" value="1"/>
</dbReference>
<dbReference type="Pfam" id="PF21142">
    <property type="entry name" value="A2M_bMG2"/>
    <property type="match status" value="1"/>
</dbReference>
<evidence type="ECO:0000259" key="8">
    <source>
        <dbReference type="SMART" id="SM01360"/>
    </source>
</evidence>
<dbReference type="CDD" id="cd02891">
    <property type="entry name" value="A2M_like"/>
    <property type="match status" value="1"/>
</dbReference>
<evidence type="ECO:0000256" key="3">
    <source>
        <dbReference type="ARBA" id="ARBA00022737"/>
    </source>
</evidence>
<feature type="domain" description="Alpha-2-macroglobulin bait region" evidence="7">
    <location>
        <begin position="956"/>
        <end position="1100"/>
    </location>
</feature>
<dbReference type="PANTHER" id="PTHR40094:SF1">
    <property type="entry name" value="UBIQUITIN DOMAIN-CONTAINING PROTEIN"/>
    <property type="match status" value="1"/>
</dbReference>
<keyword evidence="4" id="KW-1015">Disulfide bond</keyword>
<name>A0ABV9KMV1_9RHOB</name>